<proteinExistence type="predicted"/>
<dbReference type="SUPFAM" id="SSF53067">
    <property type="entry name" value="Actin-like ATPase domain"/>
    <property type="match status" value="2"/>
</dbReference>
<sequence>MNNDFESKQEINNIFLLDLGSSLTKIGFSSNIYPSIICDSSYGIPRIHDAGNNLEKTQKIYCEDLNNSTISIKRINLFTYSQPNNLESIFEFVEHLFNKMSLPTKNEGLIIAYSNEWSNFFLYQLQAFLFQRFNFSSILPIKTDFLSLISHKVKTGVVLDIGHSYSRVIQFDKGKPLTTAGFKTNVAGKLIQDYLIKLYNNSHPYLQSPIFEPLISSIIREKCLLTFDIDKLLSDQYLDEIISEEIEISQFKEILMLGIEKYLAPEVLFHPKLANSKNLSVDSLIIQSLKECHLSLRSKVYSNIILAGGGCAFKNFKERLLSIFSKIPMLANSNILIHFDPSLTVWKGMLVAANSNYYGKNAQTQNQFFAKL</sequence>
<dbReference type="PANTHER" id="PTHR11937">
    <property type="entry name" value="ACTIN"/>
    <property type="match status" value="1"/>
</dbReference>
<dbReference type="RefSeq" id="WP_147663986.1">
    <property type="nucleotide sequence ID" value="NZ_CP042905.2"/>
</dbReference>
<evidence type="ECO:0000313" key="1">
    <source>
        <dbReference type="EMBL" id="QEE17067.1"/>
    </source>
</evidence>
<dbReference type="CDD" id="cd10169">
    <property type="entry name" value="ASKHA_NBD_actin-like"/>
    <property type="match status" value="1"/>
</dbReference>
<dbReference type="EMBL" id="CP042905">
    <property type="protein sequence ID" value="QEE17067.1"/>
    <property type="molecule type" value="Genomic_DNA"/>
</dbReference>
<dbReference type="KEGG" id="psyt:DSAG12_02899"/>
<dbReference type="InterPro" id="IPR043129">
    <property type="entry name" value="ATPase_NBD"/>
</dbReference>
<keyword evidence="2" id="KW-1185">Reference proteome</keyword>
<organism evidence="1 2">
    <name type="scientific">Promethearchaeum syntrophicum</name>
    <dbReference type="NCBI Taxonomy" id="2594042"/>
    <lineage>
        <taxon>Archaea</taxon>
        <taxon>Promethearchaeati</taxon>
        <taxon>Promethearchaeota</taxon>
        <taxon>Promethearchaeia</taxon>
        <taxon>Promethearchaeales</taxon>
        <taxon>Promethearchaeaceae</taxon>
        <taxon>Promethearchaeum</taxon>
    </lineage>
</organism>
<protein>
    <submittedName>
        <fullName evidence="1">Uncharacterized protein</fullName>
    </submittedName>
</protein>
<accession>A0A5B9DDW0</accession>
<dbReference type="InterPro" id="IPR004000">
    <property type="entry name" value="Actin"/>
</dbReference>
<evidence type="ECO:0000313" key="2">
    <source>
        <dbReference type="Proteomes" id="UP000321408"/>
    </source>
</evidence>
<name>A0A5B9DDW0_9ARCH</name>
<dbReference type="SMR" id="A0A5B9DDW0"/>
<reference evidence="1 2" key="2">
    <citation type="journal article" date="2024" name="Int. J. Syst. Evol. Microbiol.">
        <title>Promethearchaeum syntrophicum gen. nov., sp. nov., an anaerobic, obligately syntrophic archaeon, the first isolate of the lineage 'Asgard' archaea, and proposal of the new archaeal phylum Promethearchaeota phyl. nov. and kingdom Promethearchaeati regn. nov.</title>
        <authorList>
            <person name="Imachi H."/>
            <person name="Nobu M.K."/>
            <person name="Kato S."/>
            <person name="Takaki Y."/>
            <person name="Miyazaki M."/>
            <person name="Miyata M."/>
            <person name="Ogawara M."/>
            <person name="Saito Y."/>
            <person name="Sakai S."/>
            <person name="Tahara Y.O."/>
            <person name="Takano Y."/>
            <person name="Tasumi E."/>
            <person name="Uematsu K."/>
            <person name="Yoshimura T."/>
            <person name="Itoh T."/>
            <person name="Ohkuma M."/>
            <person name="Takai K."/>
        </authorList>
    </citation>
    <scope>NUCLEOTIDE SEQUENCE [LARGE SCALE GENOMIC DNA]</scope>
    <source>
        <strain evidence="1 2">MK-D1</strain>
    </source>
</reference>
<dbReference type="Gene3D" id="3.30.420.40">
    <property type="match status" value="2"/>
</dbReference>
<gene>
    <name evidence="1" type="ORF">DSAG12_02899</name>
</gene>
<dbReference type="Proteomes" id="UP000321408">
    <property type="component" value="Chromosome"/>
</dbReference>
<dbReference type="GeneID" id="41330877"/>
<dbReference type="SMART" id="SM00268">
    <property type="entry name" value="ACTIN"/>
    <property type="match status" value="1"/>
</dbReference>
<reference evidence="1 2" key="1">
    <citation type="journal article" date="2020" name="Nature">
        <title>Isolation of an archaeon at the prokaryote-eukaryote interface.</title>
        <authorList>
            <person name="Imachi H."/>
            <person name="Nobu M.K."/>
            <person name="Nakahara N."/>
            <person name="Morono Y."/>
            <person name="Ogawara M."/>
            <person name="Takaki Y."/>
            <person name="Takano Y."/>
            <person name="Uematsu K."/>
            <person name="Ikuta T."/>
            <person name="Ito M."/>
            <person name="Matsui Y."/>
            <person name="Miyazaki M."/>
            <person name="Murata K."/>
            <person name="Saito Y."/>
            <person name="Sakai S."/>
            <person name="Song C."/>
            <person name="Tasumi E."/>
            <person name="Yamanaka Y."/>
            <person name="Yamaguchi T."/>
            <person name="Kamagata Y."/>
            <person name="Tamaki H."/>
            <person name="Takai K."/>
        </authorList>
    </citation>
    <scope>NUCLEOTIDE SEQUENCE [LARGE SCALE GENOMIC DNA]</scope>
    <source>
        <strain evidence="1 2">MK-D1</strain>
    </source>
</reference>
<dbReference type="AlphaFoldDB" id="A0A5B9DDW0"/>
<dbReference type="Gene3D" id="3.90.640.10">
    <property type="entry name" value="Actin, Chain A, domain 4"/>
    <property type="match status" value="1"/>
</dbReference>
<dbReference type="Pfam" id="PF00022">
    <property type="entry name" value="Actin"/>
    <property type="match status" value="2"/>
</dbReference>